<dbReference type="Gene3D" id="3.20.170.30">
    <property type="match status" value="1"/>
</dbReference>
<dbReference type="InterPro" id="IPR002745">
    <property type="entry name" value="Ptrans_KptA/Tpt1"/>
</dbReference>
<evidence type="ECO:0000313" key="9">
    <source>
        <dbReference type="Proteomes" id="UP001302812"/>
    </source>
</evidence>
<evidence type="ECO:0000256" key="6">
    <source>
        <dbReference type="ARBA" id="ARBA00047949"/>
    </source>
</evidence>
<dbReference type="Proteomes" id="UP001302812">
    <property type="component" value="Unassembled WGS sequence"/>
</dbReference>
<dbReference type="RefSeq" id="XP_064671684.1">
    <property type="nucleotide sequence ID" value="XM_064816687.1"/>
</dbReference>
<dbReference type="PANTHER" id="PTHR12684">
    <property type="entry name" value="PUTATIVE PHOSPHOTRANSFERASE"/>
    <property type="match status" value="1"/>
</dbReference>
<protein>
    <recommendedName>
        <fullName evidence="3">2'-phosphotransferase</fullName>
        <ecNumber evidence="3">2.7.1.160</ecNumber>
    </recommendedName>
</protein>
<evidence type="ECO:0000256" key="4">
    <source>
        <dbReference type="ARBA" id="ARBA00022679"/>
    </source>
</evidence>
<dbReference type="Gene3D" id="1.10.10.970">
    <property type="entry name" value="RNA 2'-phosphotransferase, Tpt1/KptA family, N-terminal domain"/>
    <property type="match status" value="1"/>
</dbReference>
<keyword evidence="5" id="KW-0520">NAD</keyword>
<comment type="caution">
    <text evidence="8">The sequence shown here is derived from an EMBL/GenBank/DDBJ whole genome shotgun (WGS) entry which is preliminary data.</text>
</comment>
<name>A0AAN6YV42_9PEZI</name>
<evidence type="ECO:0000256" key="5">
    <source>
        <dbReference type="ARBA" id="ARBA00023027"/>
    </source>
</evidence>
<accession>A0AAN6YV42</accession>
<reference evidence="8" key="2">
    <citation type="submission" date="2023-05" db="EMBL/GenBank/DDBJ databases">
        <authorList>
            <consortium name="Lawrence Berkeley National Laboratory"/>
            <person name="Steindorff A."/>
            <person name="Hensen N."/>
            <person name="Bonometti L."/>
            <person name="Westerberg I."/>
            <person name="Brannstrom I.O."/>
            <person name="Guillou S."/>
            <person name="Cros-Aarteil S."/>
            <person name="Calhoun S."/>
            <person name="Haridas S."/>
            <person name="Kuo A."/>
            <person name="Mondo S."/>
            <person name="Pangilinan J."/>
            <person name="Riley R."/>
            <person name="Labutti K."/>
            <person name="Andreopoulos B."/>
            <person name="Lipzen A."/>
            <person name="Chen C."/>
            <person name="Yanf M."/>
            <person name="Daum C."/>
            <person name="Ng V."/>
            <person name="Clum A."/>
            <person name="Ohm R."/>
            <person name="Martin F."/>
            <person name="Silar P."/>
            <person name="Natvig D."/>
            <person name="Lalanne C."/>
            <person name="Gautier V."/>
            <person name="Ament-Velasquez S.L."/>
            <person name="Kruys A."/>
            <person name="Hutchinson M.I."/>
            <person name="Powell A.J."/>
            <person name="Barry K."/>
            <person name="Miller A.N."/>
            <person name="Grigoriev I.V."/>
            <person name="Debuchy R."/>
            <person name="Gladieux P."/>
            <person name="Thoren M.H."/>
            <person name="Johannesson H."/>
        </authorList>
    </citation>
    <scope>NUCLEOTIDE SEQUENCE</scope>
    <source>
        <strain evidence="8">CBS 508.74</strain>
    </source>
</reference>
<feature type="compositionally biased region" description="Basic residues" evidence="7">
    <location>
        <begin position="292"/>
        <end position="306"/>
    </location>
</feature>
<feature type="compositionally biased region" description="Gly residues" evidence="7">
    <location>
        <begin position="10"/>
        <end position="30"/>
    </location>
</feature>
<evidence type="ECO:0000256" key="1">
    <source>
        <dbReference type="ARBA" id="ARBA00003343"/>
    </source>
</evidence>
<sequence length="312" mass="33015">MATTSRRGGRGGPKTGRGRGGSGGSRGGGAARDRREVDLSKALSRLLRHQAGNAGIELDREGYAPLDKVLQWGPIRSLAPSFDEIVAAVRDSDKQRFALKPSPATNPDQDESSAEPSHWLIRANQGHSIKLDSEALLKPLAIPSDSGSLAPDDDGSGSGSVPVPETVVHGTYFAFWPAIVASGGLKTMGRNHVHCSIGLPEDEAGVVSGMRRDAELLIYLDVVASIKDGMKWWISDNGVVLTEGNAEGMVPVKYFREVVGRRQNVGVLWRNGEKVADLPEGLKIRAPQGKNRGSHGPRGGRGRGRGGRGAGA</sequence>
<reference evidence="8" key="1">
    <citation type="journal article" date="2023" name="Mol. Phylogenet. Evol.">
        <title>Genome-scale phylogeny and comparative genomics of the fungal order Sordariales.</title>
        <authorList>
            <person name="Hensen N."/>
            <person name="Bonometti L."/>
            <person name="Westerberg I."/>
            <person name="Brannstrom I.O."/>
            <person name="Guillou S."/>
            <person name="Cros-Aarteil S."/>
            <person name="Calhoun S."/>
            <person name="Haridas S."/>
            <person name="Kuo A."/>
            <person name="Mondo S."/>
            <person name="Pangilinan J."/>
            <person name="Riley R."/>
            <person name="LaButti K."/>
            <person name="Andreopoulos B."/>
            <person name="Lipzen A."/>
            <person name="Chen C."/>
            <person name="Yan M."/>
            <person name="Daum C."/>
            <person name="Ng V."/>
            <person name="Clum A."/>
            <person name="Steindorff A."/>
            <person name="Ohm R.A."/>
            <person name="Martin F."/>
            <person name="Silar P."/>
            <person name="Natvig D.O."/>
            <person name="Lalanne C."/>
            <person name="Gautier V."/>
            <person name="Ament-Velasquez S.L."/>
            <person name="Kruys A."/>
            <person name="Hutchinson M.I."/>
            <person name="Powell A.J."/>
            <person name="Barry K."/>
            <person name="Miller A.N."/>
            <person name="Grigoriev I.V."/>
            <person name="Debuchy R."/>
            <person name="Gladieux P."/>
            <person name="Hiltunen Thoren M."/>
            <person name="Johannesson H."/>
        </authorList>
    </citation>
    <scope>NUCLEOTIDE SEQUENCE</scope>
    <source>
        <strain evidence="8">CBS 508.74</strain>
    </source>
</reference>
<feature type="region of interest" description="Disordered" evidence="7">
    <location>
        <begin position="1"/>
        <end position="37"/>
    </location>
</feature>
<evidence type="ECO:0000256" key="3">
    <source>
        <dbReference type="ARBA" id="ARBA00012007"/>
    </source>
</evidence>
<comment type="similarity">
    <text evidence="2">Belongs to the KptA/TPT1 family.</text>
</comment>
<keyword evidence="4" id="KW-0808">Transferase</keyword>
<evidence type="ECO:0000313" key="8">
    <source>
        <dbReference type="EMBL" id="KAK4114114.1"/>
    </source>
</evidence>
<dbReference type="GeneID" id="89940812"/>
<dbReference type="AlphaFoldDB" id="A0AAN6YV42"/>
<dbReference type="SUPFAM" id="SSF56399">
    <property type="entry name" value="ADP-ribosylation"/>
    <property type="match status" value="1"/>
</dbReference>
<dbReference type="GO" id="GO:0006388">
    <property type="term" value="P:tRNA splicing, via endonucleolytic cleavage and ligation"/>
    <property type="evidence" value="ECO:0007669"/>
    <property type="project" value="TreeGrafter"/>
</dbReference>
<comment type="catalytic activity">
    <reaction evidence="6">
        <text>2'-phospho-[ligated tRNA] + NAD(+) = mature tRNA + ADP-alpha-D-ribose 1'',2''-cyclic phosphate + nicotinamide</text>
        <dbReference type="Rhea" id="RHEA:23324"/>
        <dbReference type="Rhea" id="RHEA-COMP:11106"/>
        <dbReference type="Rhea" id="RHEA-COMP:11107"/>
        <dbReference type="ChEBI" id="CHEBI:17154"/>
        <dbReference type="ChEBI" id="CHEBI:57540"/>
        <dbReference type="ChEBI" id="CHEBI:76596"/>
        <dbReference type="ChEBI" id="CHEBI:82883"/>
        <dbReference type="ChEBI" id="CHEBI:85027"/>
        <dbReference type="EC" id="2.7.1.160"/>
    </reaction>
</comment>
<proteinExistence type="inferred from homology"/>
<dbReference type="GO" id="GO:0000215">
    <property type="term" value="F:tRNA 2'-phosphotransferase activity"/>
    <property type="evidence" value="ECO:0007669"/>
    <property type="project" value="UniProtKB-EC"/>
</dbReference>
<dbReference type="PANTHER" id="PTHR12684:SF2">
    <property type="entry name" value="TRNA 2'-PHOSPHOTRANSFERASE 1"/>
    <property type="match status" value="1"/>
</dbReference>
<dbReference type="EMBL" id="MU853337">
    <property type="protein sequence ID" value="KAK4114114.1"/>
    <property type="molecule type" value="Genomic_DNA"/>
</dbReference>
<feature type="region of interest" description="Disordered" evidence="7">
    <location>
        <begin position="96"/>
        <end position="115"/>
    </location>
</feature>
<dbReference type="Pfam" id="PF01885">
    <property type="entry name" value="PTS_2-RNA"/>
    <property type="match status" value="1"/>
</dbReference>
<organism evidence="8 9">
    <name type="scientific">Canariomyces notabilis</name>
    <dbReference type="NCBI Taxonomy" id="2074819"/>
    <lineage>
        <taxon>Eukaryota</taxon>
        <taxon>Fungi</taxon>
        <taxon>Dikarya</taxon>
        <taxon>Ascomycota</taxon>
        <taxon>Pezizomycotina</taxon>
        <taxon>Sordariomycetes</taxon>
        <taxon>Sordariomycetidae</taxon>
        <taxon>Sordariales</taxon>
        <taxon>Chaetomiaceae</taxon>
        <taxon>Canariomyces</taxon>
    </lineage>
</organism>
<gene>
    <name evidence="8" type="ORF">N656DRAFT_788370</name>
</gene>
<comment type="function">
    <text evidence="1">Catalyzes the last step of tRNA splicing, the transfer of the splice junction 2'-phosphate from ligated tRNA to NAD to produce ADP-ribose 1''-2'' cyclic phosphate.</text>
</comment>
<evidence type="ECO:0000256" key="7">
    <source>
        <dbReference type="SAM" id="MobiDB-lite"/>
    </source>
</evidence>
<dbReference type="InterPro" id="IPR042081">
    <property type="entry name" value="RNA_2'-PTrans_C"/>
</dbReference>
<dbReference type="InterPro" id="IPR042080">
    <property type="entry name" value="RNA_2'-PTrans_N"/>
</dbReference>
<feature type="region of interest" description="Disordered" evidence="7">
    <location>
        <begin position="281"/>
        <end position="312"/>
    </location>
</feature>
<keyword evidence="9" id="KW-1185">Reference proteome</keyword>
<dbReference type="EC" id="2.7.1.160" evidence="3"/>
<evidence type="ECO:0000256" key="2">
    <source>
        <dbReference type="ARBA" id="ARBA00009836"/>
    </source>
</evidence>